<organism evidence="1 2">
    <name type="scientific">Ciceribacter thiooxidans</name>
    <dbReference type="NCBI Taxonomy" id="1969821"/>
    <lineage>
        <taxon>Bacteria</taxon>
        <taxon>Pseudomonadati</taxon>
        <taxon>Pseudomonadota</taxon>
        <taxon>Alphaproteobacteria</taxon>
        <taxon>Hyphomicrobiales</taxon>
        <taxon>Rhizobiaceae</taxon>
        <taxon>Ciceribacter</taxon>
    </lineage>
</organism>
<proteinExistence type="predicted"/>
<sequence>MSTIIPLLALAAVIVVLVAAVWSIRRPKGPWRPPYPLIDATGEEMARRAAELRDRLSRTTFGEARASALWHRLMSINDGEGLIAELHRDFCGQGLIRRGDQIVLCDVFDGGGATGDIIAAWREEADFVAFFARQSDFSCSGWDVGEPVFFTEDAWYRNNQRLTARSIDRFVGGAAS</sequence>
<comment type="caution">
    <text evidence="1">The sequence shown here is derived from an EMBL/GenBank/DDBJ whole genome shotgun (WGS) entry which is preliminary data.</text>
</comment>
<gene>
    <name evidence="1" type="ORF">ACFOHV_10845</name>
</gene>
<keyword evidence="2" id="KW-1185">Reference proteome</keyword>
<dbReference type="RefSeq" id="WP_182304827.1">
    <property type="nucleotide sequence ID" value="NZ_CP059896.1"/>
</dbReference>
<evidence type="ECO:0008006" key="3">
    <source>
        <dbReference type="Google" id="ProtNLM"/>
    </source>
</evidence>
<reference evidence="2" key="1">
    <citation type="journal article" date="2019" name="Int. J. Syst. Evol. Microbiol.">
        <title>The Global Catalogue of Microorganisms (GCM) 10K type strain sequencing project: providing services to taxonomists for standard genome sequencing and annotation.</title>
        <authorList>
            <consortium name="The Broad Institute Genomics Platform"/>
            <consortium name="The Broad Institute Genome Sequencing Center for Infectious Disease"/>
            <person name="Wu L."/>
            <person name="Ma J."/>
        </authorList>
    </citation>
    <scope>NUCLEOTIDE SEQUENCE [LARGE SCALE GENOMIC DNA]</scope>
    <source>
        <strain evidence="2">KCTC 52231</strain>
    </source>
</reference>
<name>A0ABV7I308_9HYPH</name>
<evidence type="ECO:0000313" key="2">
    <source>
        <dbReference type="Proteomes" id="UP001595647"/>
    </source>
</evidence>
<accession>A0ABV7I308</accession>
<evidence type="ECO:0000313" key="1">
    <source>
        <dbReference type="EMBL" id="MFC3163775.1"/>
    </source>
</evidence>
<protein>
    <recommendedName>
        <fullName evidence="3">DUF4240 domain-containing protein</fullName>
    </recommendedName>
</protein>
<dbReference type="Proteomes" id="UP001595647">
    <property type="component" value="Unassembled WGS sequence"/>
</dbReference>
<dbReference type="EMBL" id="JBHRTG010000009">
    <property type="protein sequence ID" value="MFC3163775.1"/>
    <property type="molecule type" value="Genomic_DNA"/>
</dbReference>